<evidence type="ECO:0000256" key="1">
    <source>
        <dbReference type="SAM" id="MobiDB-lite"/>
    </source>
</evidence>
<dbReference type="PROSITE" id="PS51257">
    <property type="entry name" value="PROKAR_LIPOPROTEIN"/>
    <property type="match status" value="1"/>
</dbReference>
<evidence type="ECO:0000256" key="2">
    <source>
        <dbReference type="SAM" id="SignalP"/>
    </source>
</evidence>
<dbReference type="Proteomes" id="UP000522262">
    <property type="component" value="Unassembled WGS sequence"/>
</dbReference>
<feature type="non-terminal residue" evidence="3">
    <location>
        <position position="1"/>
    </location>
</feature>
<reference evidence="3 4" key="1">
    <citation type="submission" date="2020-05" db="EMBL/GenBank/DDBJ databases">
        <title>Identification and distribution of gene clusters putatively required for synthesis of sphingolipid metabolism inhibitors in phylogenetically diverse species of the filamentous fungus Fusarium.</title>
        <authorList>
            <person name="Kim H.-S."/>
            <person name="Busman M."/>
            <person name="Brown D.W."/>
            <person name="Divon H."/>
            <person name="Uhlig S."/>
            <person name="Proctor R.H."/>
        </authorList>
    </citation>
    <scope>NUCLEOTIDE SEQUENCE [LARGE SCALE GENOMIC DNA]</scope>
    <source>
        <strain evidence="3 4">NRRL 53147</strain>
    </source>
</reference>
<gene>
    <name evidence="3" type="ORF">FMEXI_14382</name>
</gene>
<dbReference type="EMBL" id="JAAOAM010000688">
    <property type="protein sequence ID" value="KAF5529059.1"/>
    <property type="molecule type" value="Genomic_DNA"/>
</dbReference>
<proteinExistence type="predicted"/>
<evidence type="ECO:0000313" key="4">
    <source>
        <dbReference type="Proteomes" id="UP000522262"/>
    </source>
</evidence>
<sequence length="218" mass="24292">MKLAHVLPILSLHAAIACRSKPETWPPGLPGGDEKHYGTSKYRRPPPGWKAPSKEEKKAREEFISPHRIITETLEDFMFETTRPKVPYEERLNFGALSVQVAVARASNGILTLEGPYIAEKCEKAMKALDAPTLACSNALSKSEKGRLAKKIRDLTLMFTVYDRNFSQKCENAEVGAPGLPLSLVEDVRWHLEMTSGRYADIDKYCKSKGLNSSDIGE</sequence>
<keyword evidence="2" id="KW-0732">Signal</keyword>
<comment type="caution">
    <text evidence="3">The sequence shown here is derived from an EMBL/GenBank/DDBJ whole genome shotgun (WGS) entry which is preliminary data.</text>
</comment>
<protein>
    <submittedName>
        <fullName evidence="3">Uncharacterized protein</fullName>
    </submittedName>
</protein>
<feature type="region of interest" description="Disordered" evidence="1">
    <location>
        <begin position="23"/>
        <end position="57"/>
    </location>
</feature>
<evidence type="ECO:0000313" key="3">
    <source>
        <dbReference type="EMBL" id="KAF5529059.1"/>
    </source>
</evidence>
<accession>A0A8H5MHM8</accession>
<feature type="chain" id="PRO_5034432264" evidence="2">
    <location>
        <begin position="21"/>
        <end position="218"/>
    </location>
</feature>
<organism evidence="3 4">
    <name type="scientific">Fusarium mexicanum</name>
    <dbReference type="NCBI Taxonomy" id="751941"/>
    <lineage>
        <taxon>Eukaryota</taxon>
        <taxon>Fungi</taxon>
        <taxon>Dikarya</taxon>
        <taxon>Ascomycota</taxon>
        <taxon>Pezizomycotina</taxon>
        <taxon>Sordariomycetes</taxon>
        <taxon>Hypocreomycetidae</taxon>
        <taxon>Hypocreales</taxon>
        <taxon>Nectriaceae</taxon>
        <taxon>Fusarium</taxon>
        <taxon>Fusarium fujikuroi species complex</taxon>
    </lineage>
</organism>
<name>A0A8H5MHM8_9HYPO</name>
<dbReference type="AlphaFoldDB" id="A0A8H5MHM8"/>
<feature type="signal peptide" evidence="2">
    <location>
        <begin position="1"/>
        <end position="20"/>
    </location>
</feature>
<keyword evidence="4" id="KW-1185">Reference proteome</keyword>